<dbReference type="Proteomes" id="UP000187406">
    <property type="component" value="Unassembled WGS sequence"/>
</dbReference>
<dbReference type="OrthoDB" id="1928292at2759"/>
<dbReference type="PANTHER" id="PTHR31008:SF2">
    <property type="entry name" value="COP1-INTERACTING PROTEIN-LIKE PROTEIN"/>
    <property type="match status" value="1"/>
</dbReference>
<feature type="region of interest" description="Disordered" evidence="1">
    <location>
        <begin position="413"/>
        <end position="500"/>
    </location>
</feature>
<dbReference type="STRING" id="3775.A0A1Q3CGL4"/>
<proteinExistence type="predicted"/>
<feature type="compositionally biased region" description="Basic residues" evidence="1">
    <location>
        <begin position="421"/>
        <end position="430"/>
    </location>
</feature>
<name>A0A1Q3CGL4_CEPFO</name>
<dbReference type="FunCoup" id="A0A1Q3CGL4">
    <property type="interactions" value="1514"/>
</dbReference>
<feature type="region of interest" description="Disordered" evidence="1">
    <location>
        <begin position="357"/>
        <end position="398"/>
    </location>
</feature>
<keyword evidence="3" id="KW-1185">Reference proteome</keyword>
<feature type="compositionally biased region" description="Polar residues" evidence="1">
    <location>
        <begin position="854"/>
        <end position="873"/>
    </location>
</feature>
<organism evidence="2 3">
    <name type="scientific">Cephalotus follicularis</name>
    <name type="common">Albany pitcher plant</name>
    <dbReference type="NCBI Taxonomy" id="3775"/>
    <lineage>
        <taxon>Eukaryota</taxon>
        <taxon>Viridiplantae</taxon>
        <taxon>Streptophyta</taxon>
        <taxon>Embryophyta</taxon>
        <taxon>Tracheophyta</taxon>
        <taxon>Spermatophyta</taxon>
        <taxon>Magnoliopsida</taxon>
        <taxon>eudicotyledons</taxon>
        <taxon>Gunneridae</taxon>
        <taxon>Pentapetalae</taxon>
        <taxon>rosids</taxon>
        <taxon>fabids</taxon>
        <taxon>Oxalidales</taxon>
        <taxon>Cephalotaceae</taxon>
        <taxon>Cephalotus</taxon>
    </lineage>
</organism>
<evidence type="ECO:0000313" key="3">
    <source>
        <dbReference type="Proteomes" id="UP000187406"/>
    </source>
</evidence>
<dbReference type="InParanoid" id="A0A1Q3CGL4"/>
<evidence type="ECO:0008006" key="4">
    <source>
        <dbReference type="Google" id="ProtNLM"/>
    </source>
</evidence>
<protein>
    <recommendedName>
        <fullName evidence="4">COP1-interacting protein 7</fullName>
    </recommendedName>
</protein>
<evidence type="ECO:0000313" key="2">
    <source>
        <dbReference type="EMBL" id="GAV79390.1"/>
    </source>
</evidence>
<reference evidence="3" key="1">
    <citation type="submission" date="2016-04" db="EMBL/GenBank/DDBJ databases">
        <title>Cephalotus genome sequencing.</title>
        <authorList>
            <person name="Fukushima K."/>
            <person name="Hasebe M."/>
            <person name="Fang X."/>
        </authorList>
    </citation>
    <scope>NUCLEOTIDE SEQUENCE [LARGE SCALE GENOMIC DNA]</scope>
    <source>
        <strain evidence="3">cv. St1</strain>
    </source>
</reference>
<feature type="compositionally biased region" description="Low complexity" evidence="1">
    <location>
        <begin position="915"/>
        <end position="931"/>
    </location>
</feature>
<evidence type="ECO:0000256" key="1">
    <source>
        <dbReference type="SAM" id="MobiDB-lite"/>
    </source>
</evidence>
<feature type="compositionally biased region" description="Basic and acidic residues" evidence="1">
    <location>
        <begin position="271"/>
        <end position="282"/>
    </location>
</feature>
<sequence length="1329" mass="146639">MKTSTRLDSALFQLTPTRTRCDLVISANGKTEKIASGLLNPFLAHLRTAQDQMAKGGYSIILEPEPGSNATWFTKGAVERFVRFVSTPEVLERVYTLESEILQIEEAIAIQGNNDIGLSTVEDHQAKPVESIEGGRPILNSNDEKAIVLYKPDAHPAEANGSTVQEENSKVQLLKVLETRKVVLQREQGMAFARAVAAGFDVDNMAPLMSFAESFGASRLMDACVRFIELWKRKHETGQWLEIEAAEALSTQSDFSAMNASDIMLSSSVNKQKEIREARPETSENNGEASVEASADEKPTMYHQPPGHHEYFQRQFPPPMFPPWPMHSPPGTLPVFQGYPMQGMPYYQNYTGNGPYFQPPYPSMEEPRLSSDQRHRQRRHSMDGKESNTGSGTWDMDALKNRSHDDVDLVETLTNQEAPKKSSRSGKKHSGTVVIRNINYIASKRQNSSGGDSHSASSSETEEEDGDAQSGTPKMKHKNSQRSSKRKGSHSKSVDTLYSSGKEGIDYGKETDGDHWQAFQNFLLRDADEEERAIDQSIFGNEKEFPVKRLQNTVGNDPLVHGDRGVDHYQEGNIDDILKIRGNIRIPKSSNDELLNSRRQGQRGDGRDQVDLQSAEINGRKGGHRRTPNDDFIIRGRDNQSGFTSSLSDPLAVKDFEPATKDLNGRSSQNVSDDSYIVPIRLMPQDEGGTDDQKAIYMDSEIPSSLQRAENKIGNQVRYEPDDLTLMPERRTEKGSMGYDLALDYEMQVCAEDGVSLGKNTKDVPTNVKKGSKKYDSLDKKKTVGPIRKGKPSKLSPSDEARERAEKLRTFKADLQKMKKEKEEEAMRRLEALKIERQKRIAARGSSIPVHKSVPTQQSRKQIPTKVSPSTIKGSKFSDSEPGSVSPLQRYSIKTVPTGSIDSYKASKPSKLANGSQSVGSKLSRSVSSLSEPKKENSGVTPDTKASMARNRRLSEPKISSSHNVSSAKPQSAGPLSKRKISDGSDTKNISAIMNHDRSKAASLPELKIRTLKNPDIVHGKSASKETGQKINGIKSSPASEGSILKRNKDKLSEHSDGDDNPVVEKTVVMLELEKPSSRSIHSSVEDMGAIKENFNVYSIGEKTDVSDYADIPAPVFPSIMGVVDRKSVEYQSQEQSSALEVTTGNRTNTANKLPEASNISGAEKPYHAPFARLSSLEDPCTENLEYGRAPPASIQIAKMATETVRAHVSDSDISKLEKIPETSEKLRTKDSSKGIRRLLMFGRKNHNSAMGEHNVELDNVSVSGSEVERAANAAASSQVHTLKNLISEDETPSDSTTLQKASRSFSLLSPFRSKTSEKKLATSQRGLD</sequence>
<feature type="region of interest" description="Disordered" evidence="1">
    <location>
        <begin position="841"/>
        <end position="1044"/>
    </location>
</feature>
<feature type="compositionally biased region" description="Basic and acidic residues" evidence="1">
    <location>
        <begin position="365"/>
        <end position="386"/>
    </location>
</feature>
<gene>
    <name evidence="2" type="ORF">CFOL_v3_22855</name>
</gene>
<feature type="region of interest" description="Disordered" evidence="1">
    <location>
        <begin position="589"/>
        <end position="635"/>
    </location>
</feature>
<dbReference type="PANTHER" id="PTHR31008">
    <property type="entry name" value="COP1-INTERACTING PROTEIN-RELATED"/>
    <property type="match status" value="1"/>
</dbReference>
<feature type="region of interest" description="Disordered" evidence="1">
    <location>
        <begin position="759"/>
        <end position="805"/>
    </location>
</feature>
<feature type="compositionally biased region" description="Low complexity" evidence="1">
    <location>
        <begin position="448"/>
        <end position="459"/>
    </location>
</feature>
<feature type="compositionally biased region" description="Basic residues" evidence="1">
    <location>
        <begin position="474"/>
        <end position="490"/>
    </location>
</feature>
<feature type="compositionally biased region" description="Basic and acidic residues" evidence="1">
    <location>
        <begin position="1016"/>
        <end position="1028"/>
    </location>
</feature>
<comment type="caution">
    <text evidence="2">The sequence shown here is derived from an EMBL/GenBank/DDBJ whole genome shotgun (WGS) entry which is preliminary data.</text>
</comment>
<feature type="compositionally biased region" description="Polar residues" evidence="1">
    <location>
        <begin position="958"/>
        <end position="970"/>
    </location>
</feature>
<feature type="compositionally biased region" description="Polar residues" evidence="1">
    <location>
        <begin position="1029"/>
        <end position="1040"/>
    </location>
</feature>
<accession>A0A1Q3CGL4</accession>
<feature type="region of interest" description="Disordered" evidence="1">
    <location>
        <begin position="271"/>
        <end position="303"/>
    </location>
</feature>
<feature type="compositionally biased region" description="Basic and acidic residues" evidence="1">
    <location>
        <begin position="773"/>
        <end position="782"/>
    </location>
</feature>
<dbReference type="EMBL" id="BDDD01001972">
    <property type="protein sequence ID" value="GAV79390.1"/>
    <property type="molecule type" value="Genomic_DNA"/>
</dbReference>